<dbReference type="PANTHER" id="PTHR39164">
    <property type="entry name" value="PROTEIN CCDC"/>
    <property type="match status" value="1"/>
</dbReference>
<evidence type="ECO:0000313" key="2">
    <source>
        <dbReference type="EMBL" id="UOF90648.1"/>
    </source>
</evidence>
<protein>
    <submittedName>
        <fullName evidence="2">Cytochrome c biogenesis protein CcdC</fullName>
    </submittedName>
</protein>
<feature type="transmembrane region" description="Helical" evidence="1">
    <location>
        <begin position="127"/>
        <end position="148"/>
    </location>
</feature>
<dbReference type="PANTHER" id="PTHR39164:SF1">
    <property type="entry name" value="PROTEIN CCDC"/>
    <property type="match status" value="1"/>
</dbReference>
<accession>A0ABY4CN79</accession>
<evidence type="ECO:0000256" key="1">
    <source>
        <dbReference type="SAM" id="Phobius"/>
    </source>
</evidence>
<reference evidence="2" key="1">
    <citation type="submission" date="2021-12" db="EMBL/GenBank/DDBJ databases">
        <title>Alicyclobacillaceae gen. nov., sp. nov., isolated from chalcocite enrichment system.</title>
        <authorList>
            <person name="Jiang Z."/>
        </authorList>
    </citation>
    <scope>NUCLEOTIDE SEQUENCE</scope>
    <source>
        <strain evidence="2">MYW30-H2</strain>
    </source>
</reference>
<dbReference type="PIRSF" id="PIRSF021441">
    <property type="entry name" value="DUF1453"/>
    <property type="match status" value="1"/>
</dbReference>
<keyword evidence="1" id="KW-0812">Transmembrane</keyword>
<feature type="transmembrane region" description="Helical" evidence="1">
    <location>
        <begin position="65"/>
        <end position="83"/>
    </location>
</feature>
<feature type="transmembrane region" description="Helical" evidence="1">
    <location>
        <begin position="42"/>
        <end position="59"/>
    </location>
</feature>
<dbReference type="Proteomes" id="UP000830167">
    <property type="component" value="Chromosome"/>
</dbReference>
<dbReference type="RefSeq" id="WP_347437347.1">
    <property type="nucleotide sequence ID" value="NZ_CP089291.1"/>
</dbReference>
<proteinExistence type="predicted"/>
<dbReference type="InterPro" id="IPR031306">
    <property type="entry name" value="CcdC"/>
</dbReference>
<keyword evidence="3" id="KW-1185">Reference proteome</keyword>
<sequence>MSVNAGIPNIQFISTIVAVCMALLVIVVRMKASKKPTSLTKILMPPIGMSTGFFMFLAPETRLPWLYVFIAVVVGGIFSLPLIATSKFEYLNGNIYLKRSKGFPLILLFLLALRIGLHNYVEQYISLPQTGGAFFILAFAMIVPWRYVMYVRYRALLQQVPKTML</sequence>
<keyword evidence="1" id="KW-1133">Transmembrane helix</keyword>
<organism evidence="2 3">
    <name type="scientific">Fodinisporobacter ferrooxydans</name>
    <dbReference type="NCBI Taxonomy" id="2901836"/>
    <lineage>
        <taxon>Bacteria</taxon>
        <taxon>Bacillati</taxon>
        <taxon>Bacillota</taxon>
        <taxon>Bacilli</taxon>
        <taxon>Bacillales</taxon>
        <taxon>Alicyclobacillaceae</taxon>
        <taxon>Fodinisporobacter</taxon>
    </lineage>
</organism>
<evidence type="ECO:0000313" key="3">
    <source>
        <dbReference type="Proteomes" id="UP000830167"/>
    </source>
</evidence>
<gene>
    <name evidence="2" type="ORF">LSG31_22805</name>
</gene>
<feature type="transmembrane region" description="Helical" evidence="1">
    <location>
        <begin position="103"/>
        <end position="121"/>
    </location>
</feature>
<name>A0ABY4CN79_9BACL</name>
<keyword evidence="1" id="KW-0472">Membrane</keyword>
<dbReference type="InterPro" id="IPR058247">
    <property type="entry name" value="DUF1453"/>
</dbReference>
<dbReference type="Pfam" id="PF07301">
    <property type="entry name" value="DUF1453"/>
    <property type="match status" value="1"/>
</dbReference>
<feature type="transmembrane region" description="Helical" evidence="1">
    <location>
        <begin position="12"/>
        <end position="30"/>
    </location>
</feature>
<dbReference type="EMBL" id="CP089291">
    <property type="protein sequence ID" value="UOF90648.1"/>
    <property type="molecule type" value="Genomic_DNA"/>
</dbReference>